<dbReference type="AlphaFoldDB" id="A0A9P8L0W7"/>
<feature type="chain" id="PRO_5040465002" evidence="3">
    <location>
        <begin position="17"/>
        <end position="488"/>
    </location>
</feature>
<keyword evidence="2" id="KW-0812">Transmembrane</keyword>
<keyword evidence="2" id="KW-1133">Transmembrane helix</keyword>
<dbReference type="OrthoDB" id="3061561at2759"/>
<dbReference type="Proteomes" id="UP000698800">
    <property type="component" value="Unassembled WGS sequence"/>
</dbReference>
<feature type="transmembrane region" description="Helical" evidence="2">
    <location>
        <begin position="45"/>
        <end position="65"/>
    </location>
</feature>
<organism evidence="4 5">
    <name type="scientific">Glutinoglossum americanum</name>
    <dbReference type="NCBI Taxonomy" id="1670608"/>
    <lineage>
        <taxon>Eukaryota</taxon>
        <taxon>Fungi</taxon>
        <taxon>Dikarya</taxon>
        <taxon>Ascomycota</taxon>
        <taxon>Pezizomycotina</taxon>
        <taxon>Geoglossomycetes</taxon>
        <taxon>Geoglossales</taxon>
        <taxon>Geoglossaceae</taxon>
        <taxon>Glutinoglossum</taxon>
    </lineage>
</organism>
<dbReference type="PANTHER" id="PTHR35043:SF7">
    <property type="entry name" value="TRANSCRIPTION FACTOR DOMAIN-CONTAINING PROTEIN"/>
    <property type="match status" value="1"/>
</dbReference>
<keyword evidence="3" id="KW-0732">Signal</keyword>
<gene>
    <name evidence="4" type="ORF">FGG08_007446</name>
</gene>
<comment type="caution">
    <text evidence="4">The sequence shown here is derived from an EMBL/GenBank/DDBJ whole genome shotgun (WGS) entry which is preliminary data.</text>
</comment>
<protein>
    <submittedName>
        <fullName evidence="4">Uncharacterized protein</fullName>
    </submittedName>
</protein>
<feature type="transmembrane region" description="Helical" evidence="2">
    <location>
        <begin position="408"/>
        <end position="430"/>
    </location>
</feature>
<evidence type="ECO:0000256" key="1">
    <source>
        <dbReference type="SAM" id="MobiDB-lite"/>
    </source>
</evidence>
<feature type="transmembrane region" description="Helical" evidence="2">
    <location>
        <begin position="258"/>
        <end position="276"/>
    </location>
</feature>
<keyword evidence="5" id="KW-1185">Reference proteome</keyword>
<sequence length="488" mass="55129">MLVLFILSFLISTIHAYSKFLITCTTPPDQINYVSSPNTRGTLDILWSCFFTIIACTWTIQHLNVPEQRNTRDSGWKQDLKWAIKSQWRNIKWMLAAMLAPEYILGKAFADLYAAIRSKKDMEEFAHVDRVEWGLTHAFFANMGGFVLCEKGIERSDDKGTALERQERGAGDSNQKEHKQGEVKRDDIELASRTSDSLEASKAIKDPLISRTETVQLKYNTPFHLLASEILALRGSEDLPKLPNITTAYLNDKGKDDLFIKLLTVFQVFWFVLQVIVRAVKGLNISQLEIAVTAFAFCAIITYILVLPKPKGAQIPITLMEFETAIPIERLDYLHVRELQGYIRGLFDPGEGIVDSVDIVGAAIPNDALQPSQAIIYLHIGVTIGGVIFGTIHIAAWNFTFPTLIEQALWRAASIMSTGLLPVMYVVLLANEFYVRVPHRFIKIWDIVFGELYLAARLFLLVEAFRTLFYLPADAYVTTWTASVPHFS</sequence>
<proteinExistence type="predicted"/>
<name>A0A9P8L0W7_9PEZI</name>
<evidence type="ECO:0000313" key="4">
    <source>
        <dbReference type="EMBL" id="KAH0533937.1"/>
    </source>
</evidence>
<feature type="transmembrane region" description="Helical" evidence="2">
    <location>
        <begin position="374"/>
        <end position="396"/>
    </location>
</feature>
<dbReference type="EMBL" id="JAGHQL010000307">
    <property type="protein sequence ID" value="KAH0533937.1"/>
    <property type="molecule type" value="Genomic_DNA"/>
</dbReference>
<evidence type="ECO:0000313" key="5">
    <source>
        <dbReference type="Proteomes" id="UP000698800"/>
    </source>
</evidence>
<feature type="transmembrane region" description="Helical" evidence="2">
    <location>
        <begin position="288"/>
        <end position="307"/>
    </location>
</feature>
<accession>A0A9P8L0W7</accession>
<evidence type="ECO:0000256" key="3">
    <source>
        <dbReference type="SAM" id="SignalP"/>
    </source>
</evidence>
<keyword evidence="2" id="KW-0472">Membrane</keyword>
<feature type="signal peptide" evidence="3">
    <location>
        <begin position="1"/>
        <end position="16"/>
    </location>
</feature>
<feature type="region of interest" description="Disordered" evidence="1">
    <location>
        <begin position="159"/>
        <end position="186"/>
    </location>
</feature>
<dbReference type="PANTHER" id="PTHR35043">
    <property type="entry name" value="TRANSCRIPTION FACTOR DOMAIN-CONTAINING PROTEIN"/>
    <property type="match status" value="1"/>
</dbReference>
<reference evidence="4" key="1">
    <citation type="submission" date="2021-03" db="EMBL/GenBank/DDBJ databases">
        <title>Comparative genomics and phylogenomic investigation of the class Geoglossomycetes provide insights into ecological specialization and systematics.</title>
        <authorList>
            <person name="Melie T."/>
            <person name="Pirro S."/>
            <person name="Miller A.N."/>
            <person name="Quandt A."/>
        </authorList>
    </citation>
    <scope>NUCLEOTIDE SEQUENCE</scope>
    <source>
        <strain evidence="4">GBOQ0MN5Z8</strain>
    </source>
</reference>
<feature type="transmembrane region" description="Helical" evidence="2">
    <location>
        <begin position="442"/>
        <end position="462"/>
    </location>
</feature>
<evidence type="ECO:0000256" key="2">
    <source>
        <dbReference type="SAM" id="Phobius"/>
    </source>
</evidence>